<evidence type="ECO:0000313" key="5">
    <source>
        <dbReference type="Proteomes" id="UP001180020"/>
    </source>
</evidence>
<protein>
    <submittedName>
        <fullName evidence="4">Methylthioribose-1-phosphate isomerase</fullName>
    </submittedName>
</protein>
<dbReference type="EMBL" id="JAUJYO010000009">
    <property type="protein sequence ID" value="KAK1309031.1"/>
    <property type="molecule type" value="Genomic_DNA"/>
</dbReference>
<proteinExistence type="inferred from homology"/>
<dbReference type="InterPro" id="IPR000649">
    <property type="entry name" value="IF-2B-related"/>
</dbReference>
<evidence type="ECO:0000313" key="4">
    <source>
        <dbReference type="EMBL" id="KAK1309031.1"/>
    </source>
</evidence>
<dbReference type="InterPro" id="IPR027363">
    <property type="entry name" value="M1Pi_N"/>
</dbReference>
<dbReference type="SUPFAM" id="SSF100950">
    <property type="entry name" value="NagB/RpiA/CoA transferase-like"/>
    <property type="match status" value="1"/>
</dbReference>
<dbReference type="InterPro" id="IPR042529">
    <property type="entry name" value="IF_2B-like_C"/>
</dbReference>
<reference evidence="4" key="1">
    <citation type="journal article" date="2023" name="Nat. Commun.">
        <title>Diploid and tetraploid genomes of Acorus and the evolution of monocots.</title>
        <authorList>
            <person name="Ma L."/>
            <person name="Liu K.W."/>
            <person name="Li Z."/>
            <person name="Hsiao Y.Y."/>
            <person name="Qi Y."/>
            <person name="Fu T."/>
            <person name="Tang G.D."/>
            <person name="Zhang D."/>
            <person name="Sun W.H."/>
            <person name="Liu D.K."/>
            <person name="Li Y."/>
            <person name="Chen G.Z."/>
            <person name="Liu X.D."/>
            <person name="Liao X.Y."/>
            <person name="Jiang Y.T."/>
            <person name="Yu X."/>
            <person name="Hao Y."/>
            <person name="Huang J."/>
            <person name="Zhao X.W."/>
            <person name="Ke S."/>
            <person name="Chen Y.Y."/>
            <person name="Wu W.L."/>
            <person name="Hsu J.L."/>
            <person name="Lin Y.F."/>
            <person name="Huang M.D."/>
            <person name="Li C.Y."/>
            <person name="Huang L."/>
            <person name="Wang Z.W."/>
            <person name="Zhao X."/>
            <person name="Zhong W.Y."/>
            <person name="Peng D.H."/>
            <person name="Ahmad S."/>
            <person name="Lan S."/>
            <person name="Zhang J.S."/>
            <person name="Tsai W.C."/>
            <person name="Van de Peer Y."/>
            <person name="Liu Z.J."/>
        </authorList>
    </citation>
    <scope>NUCLEOTIDE SEQUENCE</scope>
    <source>
        <strain evidence="4">CP</strain>
    </source>
</reference>
<accession>A0AAV9E764</accession>
<gene>
    <name evidence="4" type="ORF">QJS10_CPA09g00081</name>
</gene>
<dbReference type="Pfam" id="PF01008">
    <property type="entry name" value="IF-2B"/>
    <property type="match status" value="1"/>
</dbReference>
<sequence length="375" mass="40703">MGSGADSLQSICYSRGSLRLLDQRRLPLETVYLDVRDCTDGWNAIRDMVVRGAPAIAISAALSLAVEAFKSELNGTPVEAVSFLSQKLDYLVSSRPTAVNLSDAATKLKNLVGGVASTASDSKTVIEAYIEAAETMLTDDVTSNKAIGSHGSSFLQRQLKDFKRLSVLTHCNTGRFFSPCNSWLWYCSWCYSVTSFRRSSRNGFLHRDTTIQPGKYLNPIYHNYKFYLISSFPLYANGSRLTAFELVHDKIPATLIADSAAAALMKAGRVNAVIVGADRIAANGDTANKIGTYSLALCASYHKIVIEERTAKELLYSHGGLGEQVAASGISVWNPAFDVTPASLITGIITEKVILPLSTTHSVGNHRFFLCGTCF</sequence>
<keyword evidence="5" id="KW-1185">Reference proteome</keyword>
<dbReference type="Gene3D" id="3.40.50.10470">
    <property type="entry name" value="Translation initiation factor eif-2b, domain 2"/>
    <property type="match status" value="2"/>
</dbReference>
<dbReference type="Proteomes" id="UP001180020">
    <property type="component" value="Unassembled WGS sequence"/>
</dbReference>
<comment type="similarity">
    <text evidence="1 3">Belongs to the eIF-2B alpha/beta/delta subunits family.</text>
</comment>
<reference evidence="4" key="2">
    <citation type="submission" date="2023-06" db="EMBL/GenBank/DDBJ databases">
        <authorList>
            <person name="Ma L."/>
            <person name="Liu K.-W."/>
            <person name="Li Z."/>
            <person name="Hsiao Y.-Y."/>
            <person name="Qi Y."/>
            <person name="Fu T."/>
            <person name="Tang G."/>
            <person name="Zhang D."/>
            <person name="Sun W.-H."/>
            <person name="Liu D.-K."/>
            <person name="Li Y."/>
            <person name="Chen G.-Z."/>
            <person name="Liu X.-D."/>
            <person name="Liao X.-Y."/>
            <person name="Jiang Y.-T."/>
            <person name="Yu X."/>
            <person name="Hao Y."/>
            <person name="Huang J."/>
            <person name="Zhao X.-W."/>
            <person name="Ke S."/>
            <person name="Chen Y.-Y."/>
            <person name="Wu W.-L."/>
            <person name="Hsu J.-L."/>
            <person name="Lin Y.-F."/>
            <person name="Huang M.-D."/>
            <person name="Li C.-Y."/>
            <person name="Huang L."/>
            <person name="Wang Z.-W."/>
            <person name="Zhao X."/>
            <person name="Zhong W.-Y."/>
            <person name="Peng D.-H."/>
            <person name="Ahmad S."/>
            <person name="Lan S."/>
            <person name="Zhang J.-S."/>
            <person name="Tsai W.-C."/>
            <person name="Van De Peer Y."/>
            <person name="Liu Z.-J."/>
        </authorList>
    </citation>
    <scope>NUCLEOTIDE SEQUENCE</scope>
    <source>
        <strain evidence="4">CP</strain>
        <tissue evidence="4">Leaves</tissue>
    </source>
</reference>
<evidence type="ECO:0000256" key="2">
    <source>
        <dbReference type="ARBA" id="ARBA00023235"/>
    </source>
</evidence>
<dbReference type="GO" id="GO:0046523">
    <property type="term" value="F:S-methyl-5-thioribose-1-phosphate isomerase activity"/>
    <property type="evidence" value="ECO:0007669"/>
    <property type="project" value="TreeGrafter"/>
</dbReference>
<dbReference type="Gene3D" id="1.20.120.420">
    <property type="entry name" value="translation initiation factor eif-2b, domain 1"/>
    <property type="match status" value="1"/>
</dbReference>
<organism evidence="4 5">
    <name type="scientific">Acorus calamus</name>
    <name type="common">Sweet flag</name>
    <dbReference type="NCBI Taxonomy" id="4465"/>
    <lineage>
        <taxon>Eukaryota</taxon>
        <taxon>Viridiplantae</taxon>
        <taxon>Streptophyta</taxon>
        <taxon>Embryophyta</taxon>
        <taxon>Tracheophyta</taxon>
        <taxon>Spermatophyta</taxon>
        <taxon>Magnoliopsida</taxon>
        <taxon>Liliopsida</taxon>
        <taxon>Acoraceae</taxon>
        <taxon>Acorus</taxon>
    </lineage>
</organism>
<dbReference type="PANTHER" id="PTHR43475">
    <property type="entry name" value="METHYLTHIORIBOSE-1-PHOSPHATE ISOMERASE"/>
    <property type="match status" value="1"/>
</dbReference>
<evidence type="ECO:0000256" key="3">
    <source>
        <dbReference type="RuleBase" id="RU003814"/>
    </source>
</evidence>
<evidence type="ECO:0000256" key="1">
    <source>
        <dbReference type="ARBA" id="ARBA00007251"/>
    </source>
</evidence>
<name>A0AAV9E764_ACOCL</name>
<dbReference type="InterPro" id="IPR037171">
    <property type="entry name" value="NagB/RpiA_transferase-like"/>
</dbReference>
<dbReference type="GO" id="GO:0019509">
    <property type="term" value="P:L-methionine salvage from methylthioadenosine"/>
    <property type="evidence" value="ECO:0007669"/>
    <property type="project" value="TreeGrafter"/>
</dbReference>
<dbReference type="AlphaFoldDB" id="A0AAV9E764"/>
<dbReference type="PANTHER" id="PTHR43475:SF1">
    <property type="entry name" value="METHYLTHIORIBOSE-1-PHOSPHATE ISOMERASE"/>
    <property type="match status" value="1"/>
</dbReference>
<comment type="caution">
    <text evidence="4">The sequence shown here is derived from an EMBL/GenBank/DDBJ whole genome shotgun (WGS) entry which is preliminary data.</text>
</comment>
<keyword evidence="2 4" id="KW-0413">Isomerase</keyword>
<dbReference type="FunFam" id="1.20.120.420:FF:000003">
    <property type="entry name" value="Methylthioribose-1-phosphate isomerase"/>
    <property type="match status" value="1"/>
</dbReference>